<gene>
    <name evidence="3" type="ORF">dnm_068880</name>
</gene>
<organism evidence="3 4">
    <name type="scientific">Desulfonema magnum</name>
    <dbReference type="NCBI Taxonomy" id="45655"/>
    <lineage>
        <taxon>Bacteria</taxon>
        <taxon>Pseudomonadati</taxon>
        <taxon>Thermodesulfobacteriota</taxon>
        <taxon>Desulfobacteria</taxon>
        <taxon>Desulfobacterales</taxon>
        <taxon>Desulfococcaceae</taxon>
        <taxon>Desulfonema</taxon>
    </lineage>
</organism>
<feature type="transmembrane region" description="Helical" evidence="1">
    <location>
        <begin position="51"/>
        <end position="71"/>
    </location>
</feature>
<proteinExistence type="predicted"/>
<reference evidence="3" key="1">
    <citation type="journal article" date="2021" name="Microb. Physiol.">
        <title>Proteogenomic Insights into the Physiology of Marine, Sulfate-Reducing, Filamentous Desulfonema limicola and Desulfonema magnum.</title>
        <authorList>
            <person name="Schnaars V."/>
            <person name="Wohlbrand L."/>
            <person name="Scheve S."/>
            <person name="Hinrichs C."/>
            <person name="Reinhardt R."/>
            <person name="Rabus R."/>
        </authorList>
    </citation>
    <scope>NUCLEOTIDE SEQUENCE</scope>
    <source>
        <strain evidence="3">4be13</strain>
    </source>
</reference>
<protein>
    <submittedName>
        <fullName evidence="3">ATPase domain-containing protein</fullName>
    </submittedName>
</protein>
<dbReference type="PANTHER" id="PTHR32329">
    <property type="entry name" value="BIFUNCTIONAL PROTEIN [INCLUDES 2-HYDROXYACYL-COA DEHYDRATASE (N-TER) AND ITS ACTIVATOR DOMAIN (C_TERM)-RELATED"/>
    <property type="match status" value="1"/>
</dbReference>
<evidence type="ECO:0000259" key="2">
    <source>
        <dbReference type="Pfam" id="PF01869"/>
    </source>
</evidence>
<dbReference type="InterPro" id="IPR043129">
    <property type="entry name" value="ATPase_NBD"/>
</dbReference>
<evidence type="ECO:0000256" key="1">
    <source>
        <dbReference type="SAM" id="Phobius"/>
    </source>
</evidence>
<feature type="domain" description="ATPase BadF/BadG/BcrA/BcrD type" evidence="2">
    <location>
        <begin position="108"/>
        <end position="200"/>
    </location>
</feature>
<dbReference type="AlphaFoldDB" id="A0A975BSE6"/>
<evidence type="ECO:0000313" key="4">
    <source>
        <dbReference type="Proteomes" id="UP000663722"/>
    </source>
</evidence>
<keyword evidence="4" id="KW-1185">Reference proteome</keyword>
<dbReference type="RefSeq" id="WP_207678853.1">
    <property type="nucleotide sequence ID" value="NZ_CP061800.1"/>
</dbReference>
<keyword evidence="1" id="KW-0812">Transmembrane</keyword>
<keyword evidence="1" id="KW-1133">Transmembrane helix</keyword>
<dbReference type="Pfam" id="PF01869">
    <property type="entry name" value="BcrAD_BadFG"/>
    <property type="match status" value="1"/>
</dbReference>
<feature type="transmembrane region" description="Helical" evidence="1">
    <location>
        <begin position="91"/>
        <end position="108"/>
    </location>
</feature>
<name>A0A975BSE6_9BACT</name>
<dbReference type="SUPFAM" id="SSF53067">
    <property type="entry name" value="Actin-like ATPase domain"/>
    <property type="match status" value="1"/>
</dbReference>
<dbReference type="InterPro" id="IPR051805">
    <property type="entry name" value="Dehydratase_Activator_Redct"/>
</dbReference>
<dbReference type="PANTHER" id="PTHR32329:SF2">
    <property type="entry name" value="BIFUNCTIONAL PROTEIN [INCLUDES 2-HYDROXYACYL-COA DEHYDRATASE (N-TER) AND ITS ACTIVATOR DOMAIN (C_TERM)"/>
    <property type="match status" value="1"/>
</dbReference>
<dbReference type="InterPro" id="IPR002731">
    <property type="entry name" value="ATPase_BadF"/>
</dbReference>
<sequence length="206" mass="22738">MSDTHDPGLDKSGPQARKESLILIEETADGTDYATTFTLLLHRSLTGHLKLVPGLMLLGITAIITALFVIYKRRSMVMVFKLRFITQHIMFLLLTYGGRVGIHLGYALPCFNSTCAVFAESEMVSLMAKGISRERIIQGLHESVARRIVNLAGSQDMEDDFYLDGGAANNPGLVTAIEDELFRDIHVLPHPQFTVAYGAARSLETQ</sequence>
<keyword evidence="1" id="KW-0472">Membrane</keyword>
<dbReference type="Gene3D" id="3.30.420.40">
    <property type="match status" value="2"/>
</dbReference>
<accession>A0A975BSE6</accession>
<dbReference type="Proteomes" id="UP000663722">
    <property type="component" value="Chromosome"/>
</dbReference>
<dbReference type="KEGG" id="dmm:dnm_068880"/>
<dbReference type="EMBL" id="CP061800">
    <property type="protein sequence ID" value="QTA90826.1"/>
    <property type="molecule type" value="Genomic_DNA"/>
</dbReference>
<evidence type="ECO:0000313" key="3">
    <source>
        <dbReference type="EMBL" id="QTA90826.1"/>
    </source>
</evidence>